<reference evidence="1" key="1">
    <citation type="submission" date="2015-12" db="EMBL/GenBank/DDBJ databases">
        <title>Chromosome of the avian spirochetosis agent Borrelia anserina Es.</title>
        <authorList>
            <person name="Elbir H."/>
            <person name="Sitlani P."/>
            <person name="Bergstroem S."/>
            <person name="Barbour A.G."/>
        </authorList>
    </citation>
    <scope>NUCLEOTIDE SEQUENCE [LARGE SCALE GENOMIC DNA]</scope>
    <source>
        <strain evidence="1">Es</strain>
    </source>
</reference>
<proteinExistence type="predicted"/>
<name>A0ABN4UAK3_BORAN</name>
<dbReference type="PROSITE" id="PS51257">
    <property type="entry name" value="PROKAR_LIPOPROTEIN"/>
    <property type="match status" value="1"/>
</dbReference>
<dbReference type="EMBL" id="CP013704">
    <property type="protein sequence ID" value="APR65179.1"/>
    <property type="molecule type" value="Genomic_DNA"/>
</dbReference>
<dbReference type="Proteomes" id="UP000185502">
    <property type="component" value="Chromosome"/>
</dbReference>
<accession>A0ABN4UAK3</accession>
<keyword evidence="2" id="KW-1185">Reference proteome</keyword>
<organism evidence="1 2">
    <name type="scientific">Borrelia anserina Es</name>
    <dbReference type="NCBI Taxonomy" id="1365188"/>
    <lineage>
        <taxon>Bacteria</taxon>
        <taxon>Pseudomonadati</taxon>
        <taxon>Spirochaetota</taxon>
        <taxon>Spirochaetia</taxon>
        <taxon>Spirochaetales</taxon>
        <taxon>Borreliaceae</taxon>
        <taxon>Borrelia</taxon>
    </lineage>
</organism>
<evidence type="ECO:0008006" key="3">
    <source>
        <dbReference type="Google" id="ProtNLM"/>
    </source>
</evidence>
<evidence type="ECO:0000313" key="1">
    <source>
        <dbReference type="EMBL" id="APR65179.1"/>
    </source>
</evidence>
<protein>
    <recommendedName>
        <fullName evidence="3">Lipoprotein</fullName>
    </recommendedName>
</protein>
<evidence type="ECO:0000313" key="2">
    <source>
        <dbReference type="Proteomes" id="UP000185502"/>
    </source>
</evidence>
<sequence>MVLSLRLLQRELSLRNLFLSFLVLSCSSLKRDFSILEFGVADLPKHFTSLNVLVDVAYNMFLSDFVLVVIKDIGSREELDLINNRVAFGSFENAYFIRQNGRSSIGILSKEKVKIQVLDFIEGFYECRLGVVVDFMFKDHHYGIVIFNFDEKLADNLDISIVDDQITYLNYRYENLLFVLDKRELSILDMVIRNGCFNLVYDSTNPMHIINTIDDRVYANFSAQISLHALSYVILSYLYDNFYIDSLPKRILIK</sequence>
<gene>
    <name evidence="1" type="ORF">N187_03760</name>
</gene>